<evidence type="ECO:0000313" key="3">
    <source>
        <dbReference type="EMBL" id="KAK7864310.1"/>
    </source>
</evidence>
<dbReference type="Gene3D" id="1.10.533.10">
    <property type="entry name" value="Death Domain, Fas"/>
    <property type="match status" value="1"/>
</dbReference>
<dbReference type="SUPFAM" id="SSF47986">
    <property type="entry name" value="DEATH domain"/>
    <property type="match status" value="1"/>
</dbReference>
<feature type="compositionally biased region" description="Basic and acidic residues" evidence="1">
    <location>
        <begin position="17"/>
        <end position="32"/>
    </location>
</feature>
<dbReference type="PROSITE" id="PS50017">
    <property type="entry name" value="DEATH_DOMAIN"/>
    <property type="match status" value="1"/>
</dbReference>
<dbReference type="CDD" id="cd01670">
    <property type="entry name" value="Death"/>
    <property type="match status" value="1"/>
</dbReference>
<organism evidence="3 4">
    <name type="scientific">Gryllus longicercus</name>
    <dbReference type="NCBI Taxonomy" id="2509291"/>
    <lineage>
        <taxon>Eukaryota</taxon>
        <taxon>Metazoa</taxon>
        <taxon>Ecdysozoa</taxon>
        <taxon>Arthropoda</taxon>
        <taxon>Hexapoda</taxon>
        <taxon>Insecta</taxon>
        <taxon>Pterygota</taxon>
        <taxon>Neoptera</taxon>
        <taxon>Polyneoptera</taxon>
        <taxon>Orthoptera</taxon>
        <taxon>Ensifera</taxon>
        <taxon>Gryllidea</taxon>
        <taxon>Grylloidea</taxon>
        <taxon>Gryllidae</taxon>
        <taxon>Gryllinae</taxon>
        <taxon>Gryllus</taxon>
    </lineage>
</organism>
<name>A0AAN9VGA1_9ORTH</name>
<dbReference type="AlphaFoldDB" id="A0AAN9VGA1"/>
<dbReference type="EMBL" id="JAZDUA010000207">
    <property type="protein sequence ID" value="KAK7864310.1"/>
    <property type="molecule type" value="Genomic_DNA"/>
</dbReference>
<gene>
    <name evidence="3" type="ORF">R5R35_009564</name>
</gene>
<feature type="compositionally biased region" description="Basic and acidic residues" evidence="1">
    <location>
        <begin position="124"/>
        <end position="133"/>
    </location>
</feature>
<dbReference type="Proteomes" id="UP001378592">
    <property type="component" value="Unassembled WGS sequence"/>
</dbReference>
<dbReference type="InterPro" id="IPR011029">
    <property type="entry name" value="DEATH-like_dom_sf"/>
</dbReference>
<reference evidence="3 4" key="1">
    <citation type="submission" date="2024-03" db="EMBL/GenBank/DDBJ databases">
        <title>The genome assembly and annotation of the cricket Gryllus longicercus Weissman &amp; Gray.</title>
        <authorList>
            <person name="Szrajer S."/>
            <person name="Gray D."/>
            <person name="Ylla G."/>
        </authorList>
    </citation>
    <scope>NUCLEOTIDE SEQUENCE [LARGE SCALE GENOMIC DNA]</scope>
    <source>
        <strain evidence="3">DAG 2021-001</strain>
        <tissue evidence="3">Whole body minus gut</tissue>
    </source>
</reference>
<dbReference type="Pfam" id="PF00531">
    <property type="entry name" value="Death"/>
    <property type="match status" value="1"/>
</dbReference>
<feature type="domain" description="Death" evidence="2">
    <location>
        <begin position="143"/>
        <end position="228"/>
    </location>
</feature>
<feature type="compositionally biased region" description="Polar residues" evidence="1">
    <location>
        <begin position="38"/>
        <end position="53"/>
    </location>
</feature>
<protein>
    <recommendedName>
        <fullName evidence="2">Death domain-containing protein</fullName>
    </recommendedName>
</protein>
<comment type="caution">
    <text evidence="3">The sequence shown here is derived from an EMBL/GenBank/DDBJ whole genome shotgun (WGS) entry which is preliminary data.</text>
</comment>
<feature type="compositionally biased region" description="Polar residues" evidence="1">
    <location>
        <begin position="64"/>
        <end position="73"/>
    </location>
</feature>
<dbReference type="InterPro" id="IPR000488">
    <property type="entry name" value="Death_dom"/>
</dbReference>
<dbReference type="SMART" id="SM00005">
    <property type="entry name" value="DEATH"/>
    <property type="match status" value="1"/>
</dbReference>
<feature type="region of interest" description="Disordered" evidence="1">
    <location>
        <begin position="1"/>
        <end position="78"/>
    </location>
</feature>
<sequence>MANAGEELTTDSVPDPPRVEIHDDDDVGHNSDSDNSSERGSSAKGQTSGNKTPPAQEKKRRNSKPNSKPQSSFGIPRINTPGAANMICINNASNIHFGNNISINLVGQAYSQRSASKSPSPEPRSTEKSQEVKDACKSTAPVLIEDLDTVTEHVGSRWTKLGERLGYSKEQMEQFHEDHHVMGLKEVVYQMLLDWKQFKGAEAQVGLLCHCLWSARLYLAAEKLAARRSGKSL</sequence>
<evidence type="ECO:0000256" key="1">
    <source>
        <dbReference type="SAM" id="MobiDB-lite"/>
    </source>
</evidence>
<evidence type="ECO:0000259" key="2">
    <source>
        <dbReference type="PROSITE" id="PS50017"/>
    </source>
</evidence>
<proteinExistence type="predicted"/>
<dbReference type="GO" id="GO:0007165">
    <property type="term" value="P:signal transduction"/>
    <property type="evidence" value="ECO:0007669"/>
    <property type="project" value="InterPro"/>
</dbReference>
<keyword evidence="4" id="KW-1185">Reference proteome</keyword>
<accession>A0AAN9VGA1</accession>
<feature type="region of interest" description="Disordered" evidence="1">
    <location>
        <begin position="112"/>
        <end position="133"/>
    </location>
</feature>
<evidence type="ECO:0000313" key="4">
    <source>
        <dbReference type="Proteomes" id="UP001378592"/>
    </source>
</evidence>